<organism evidence="1 2">
    <name type="scientific">Caldovatus sediminis</name>
    <dbReference type="NCBI Taxonomy" id="2041189"/>
    <lineage>
        <taxon>Bacteria</taxon>
        <taxon>Pseudomonadati</taxon>
        <taxon>Pseudomonadota</taxon>
        <taxon>Alphaproteobacteria</taxon>
        <taxon>Acetobacterales</taxon>
        <taxon>Roseomonadaceae</taxon>
        <taxon>Caldovatus</taxon>
    </lineage>
</organism>
<dbReference type="Proteomes" id="UP000597507">
    <property type="component" value="Unassembled WGS sequence"/>
</dbReference>
<sequence length="232" mass="25823">MEMDLLRLQRALDRVELVSGLGIPGRGQMCIMALVACLAGEGHTDQPRTASPLIRGFAIPVNDEMPDAMRQRLKPFAPRILGTNDGRDAERAELLREALVTQILPRARLRYGPAPLQARHPLRLVERVWHRMRRGEIRRRIDRLVEQSERGLRPGQEVQLAAATGRLLALCARDASDPREADWYWGTAITLLDRMCEVGAETRTPPKIRADRLEALGPAAHRLTSDGVAAAG</sequence>
<comment type="caution">
    <text evidence="1">The sequence shown here is derived from an EMBL/GenBank/DDBJ whole genome shotgun (WGS) entry which is preliminary data.</text>
</comment>
<protein>
    <submittedName>
        <fullName evidence="1">Uncharacterized protein</fullName>
    </submittedName>
</protein>
<evidence type="ECO:0000313" key="1">
    <source>
        <dbReference type="EMBL" id="GGG19141.1"/>
    </source>
</evidence>
<dbReference type="AlphaFoldDB" id="A0A8J2Z8F7"/>
<proteinExistence type="predicted"/>
<name>A0A8J2Z8F7_9PROT</name>
<dbReference type="EMBL" id="BMKS01000001">
    <property type="protein sequence ID" value="GGG19141.1"/>
    <property type="molecule type" value="Genomic_DNA"/>
</dbReference>
<keyword evidence="2" id="KW-1185">Reference proteome</keyword>
<gene>
    <name evidence="1" type="ORF">GCM10010964_04230</name>
</gene>
<reference evidence="1 2" key="1">
    <citation type="journal article" date="2014" name="Int. J. Syst. Evol. Microbiol.">
        <title>Complete genome sequence of Corynebacterium casei LMG S-19264T (=DSM 44701T), isolated from a smear-ripened cheese.</title>
        <authorList>
            <consortium name="US DOE Joint Genome Institute (JGI-PGF)"/>
            <person name="Walter F."/>
            <person name="Albersmeier A."/>
            <person name="Kalinowski J."/>
            <person name="Ruckert C."/>
        </authorList>
    </citation>
    <scope>NUCLEOTIDE SEQUENCE [LARGE SCALE GENOMIC DNA]</scope>
    <source>
        <strain evidence="1 2">CGMCC 1.16330</strain>
    </source>
</reference>
<evidence type="ECO:0000313" key="2">
    <source>
        <dbReference type="Proteomes" id="UP000597507"/>
    </source>
</evidence>
<accession>A0A8J2Z8F7</accession>